<feature type="domain" description="Proline dehydrogenase" evidence="6">
    <location>
        <begin position="137"/>
        <end position="467"/>
    </location>
</feature>
<keyword evidence="5" id="KW-0274">FAD</keyword>
<comment type="caution">
    <text evidence="7">The sequence shown here is derived from an EMBL/GenBank/DDBJ whole genome shotgun (WGS) entry which is preliminary data.</text>
</comment>
<evidence type="ECO:0000256" key="3">
    <source>
        <dbReference type="ARBA" id="ARBA00023002"/>
    </source>
</evidence>
<dbReference type="GO" id="GO:0071949">
    <property type="term" value="F:FAD binding"/>
    <property type="evidence" value="ECO:0007669"/>
    <property type="project" value="TreeGrafter"/>
</dbReference>
<dbReference type="Gene3D" id="3.20.20.220">
    <property type="match status" value="1"/>
</dbReference>
<comment type="catalytic activity">
    <reaction evidence="5">
        <text>L-proline + a quinone = (S)-1-pyrroline-5-carboxylate + a quinol + H(+)</text>
        <dbReference type="Rhea" id="RHEA:23784"/>
        <dbReference type="ChEBI" id="CHEBI:15378"/>
        <dbReference type="ChEBI" id="CHEBI:17388"/>
        <dbReference type="ChEBI" id="CHEBI:24646"/>
        <dbReference type="ChEBI" id="CHEBI:60039"/>
        <dbReference type="ChEBI" id="CHEBI:132124"/>
        <dbReference type="EC" id="1.5.5.2"/>
    </reaction>
</comment>
<accession>A0AA39QW91</accession>
<evidence type="ECO:0000313" key="7">
    <source>
        <dbReference type="EMBL" id="KAK0508868.1"/>
    </source>
</evidence>
<dbReference type="AlphaFoldDB" id="A0AA39QW91"/>
<dbReference type="GO" id="GO:0004657">
    <property type="term" value="F:proline dehydrogenase activity"/>
    <property type="evidence" value="ECO:0007669"/>
    <property type="project" value="UniProtKB-EC"/>
</dbReference>
<protein>
    <recommendedName>
        <fullName evidence="2 5">Proline dehydrogenase</fullName>
        <ecNumber evidence="2 5">1.5.5.2</ecNumber>
    </recommendedName>
</protein>
<keyword evidence="8" id="KW-1185">Reference proteome</keyword>
<comment type="cofactor">
    <cofactor evidence="5">
        <name>FAD</name>
        <dbReference type="ChEBI" id="CHEBI:57692"/>
    </cofactor>
</comment>
<organism evidence="7 8">
    <name type="scientific">Cladonia borealis</name>
    <dbReference type="NCBI Taxonomy" id="184061"/>
    <lineage>
        <taxon>Eukaryota</taxon>
        <taxon>Fungi</taxon>
        <taxon>Dikarya</taxon>
        <taxon>Ascomycota</taxon>
        <taxon>Pezizomycotina</taxon>
        <taxon>Lecanoromycetes</taxon>
        <taxon>OSLEUM clade</taxon>
        <taxon>Lecanoromycetidae</taxon>
        <taxon>Lecanorales</taxon>
        <taxon>Lecanorineae</taxon>
        <taxon>Cladoniaceae</taxon>
        <taxon>Cladonia</taxon>
    </lineage>
</organism>
<dbReference type="PANTHER" id="PTHR13914">
    <property type="entry name" value="PROLINE OXIDASE"/>
    <property type="match status" value="1"/>
</dbReference>
<dbReference type="EC" id="1.5.5.2" evidence="2 5"/>
<proteinExistence type="inferred from homology"/>
<gene>
    <name evidence="7" type="ORF">JMJ35_008239</name>
</gene>
<comment type="similarity">
    <text evidence="1 5">Belongs to the proline oxidase family.</text>
</comment>
<keyword evidence="5" id="KW-0285">Flavoprotein</keyword>
<dbReference type="InterPro" id="IPR002872">
    <property type="entry name" value="Proline_DH_dom"/>
</dbReference>
<evidence type="ECO:0000256" key="2">
    <source>
        <dbReference type="ARBA" id="ARBA00012695"/>
    </source>
</evidence>
<evidence type="ECO:0000256" key="5">
    <source>
        <dbReference type="RuleBase" id="RU364054"/>
    </source>
</evidence>
<name>A0AA39QW91_9LECA</name>
<dbReference type="Proteomes" id="UP001166286">
    <property type="component" value="Unassembled WGS sequence"/>
</dbReference>
<dbReference type="InterPro" id="IPR029041">
    <property type="entry name" value="FAD-linked_oxidoreductase-like"/>
</dbReference>
<dbReference type="GO" id="GO:0005739">
    <property type="term" value="C:mitochondrion"/>
    <property type="evidence" value="ECO:0007669"/>
    <property type="project" value="TreeGrafter"/>
</dbReference>
<keyword evidence="3 5" id="KW-0560">Oxidoreductase</keyword>
<dbReference type="Pfam" id="PF01619">
    <property type="entry name" value="Pro_dh"/>
    <property type="match status" value="1"/>
</dbReference>
<evidence type="ECO:0000256" key="1">
    <source>
        <dbReference type="ARBA" id="ARBA00005869"/>
    </source>
</evidence>
<reference evidence="7" key="1">
    <citation type="submission" date="2023-03" db="EMBL/GenBank/DDBJ databases">
        <title>Complete genome of Cladonia borealis.</title>
        <authorList>
            <person name="Park H."/>
        </authorList>
    </citation>
    <scope>NUCLEOTIDE SEQUENCE</scope>
    <source>
        <strain evidence="7">ANT050790</strain>
    </source>
</reference>
<dbReference type="InterPro" id="IPR015659">
    <property type="entry name" value="Proline_oxidase"/>
</dbReference>
<keyword evidence="4 5" id="KW-0642">Proline metabolism</keyword>
<dbReference type="SUPFAM" id="SSF51730">
    <property type="entry name" value="FAD-linked oxidoreductase"/>
    <property type="match status" value="1"/>
</dbReference>
<evidence type="ECO:0000256" key="4">
    <source>
        <dbReference type="ARBA" id="ARBA00023062"/>
    </source>
</evidence>
<dbReference type="GO" id="GO:0010133">
    <property type="term" value="P:L-proline catabolic process to L-glutamate"/>
    <property type="evidence" value="ECO:0007669"/>
    <property type="project" value="TreeGrafter"/>
</dbReference>
<comment type="function">
    <text evidence="5">Converts proline to delta-1-pyrroline-5-carboxylate.</text>
</comment>
<sequence length="494" mass="55058">MMQPRQPRWLLHGFKGLSPITTQARHIHTQSLRKVSTTASVPTDEIASVSTLTASPTRSHPRRPLSLLPFPVLLRSYALTAVSTYPLLLSPSLRVLSYVANSSSALLNPDRNPIIRYLLKKTFYAQFCAGETIDEVKRTVKGLKEMGYKGVILGYGREIVLKKESKLEACAAATEVEVQRNEDVVQAWKEGNLKTVEMAEGGDFIALKFSGAGCDAIHQLAATLPPSKSIEEAITEICELAKARGVRLLFDAEQDAVQRGIDAWTLRFQRRYNETSLDQATVYGTYQAYLRSTPANLARHLMYAQQEGFTLGVKLVRGAYMSSDPRHLFWSSKEETDRAYNGIAEALITRRWNNVLKPLAEANLDKVPETAFVLASHNHETVKKATALRMEQVKKGEPKIEMAYGQLMGMADEVSCELVMTAKARGMVPFEKSESVGPKAYKYAVWGSVGECAKYLVRRAEENRDAVTRAKGTRAALKAEIWARLWAFRRPSLG</sequence>
<dbReference type="EMBL" id="JAFEKC020000019">
    <property type="protein sequence ID" value="KAK0508868.1"/>
    <property type="molecule type" value="Genomic_DNA"/>
</dbReference>
<dbReference type="PANTHER" id="PTHR13914:SF30">
    <property type="entry name" value="PROLINE DEHYDROGENASE"/>
    <property type="match status" value="1"/>
</dbReference>
<evidence type="ECO:0000313" key="8">
    <source>
        <dbReference type="Proteomes" id="UP001166286"/>
    </source>
</evidence>
<evidence type="ECO:0000259" key="6">
    <source>
        <dbReference type="Pfam" id="PF01619"/>
    </source>
</evidence>